<keyword evidence="1" id="KW-1133">Transmembrane helix</keyword>
<sequence length="90" mass="10255">MILMKSRQHSQTVKHQQKIQGIPLPLKTLKNFVSVQKQIVLMVMMNLTPIMKMMKKMSLRQATGLHAALLVMWISTLGYHSIQLSSTNPP</sequence>
<dbReference type="AlphaFoldDB" id="L0R5C5"/>
<accession>L0R5C5</accession>
<proteinExistence type="predicted"/>
<dbReference type="ChiTaRS" id="RAG2">
    <property type="organism name" value="human"/>
</dbReference>
<evidence type="ECO:0000313" key="2">
    <source>
        <dbReference type="EMBL" id="CCO13799.1"/>
    </source>
</evidence>
<evidence type="ECO:0000256" key="1">
    <source>
        <dbReference type="SAM" id="Phobius"/>
    </source>
</evidence>
<name>L0R5C5_HUMAN</name>
<keyword evidence="1" id="KW-0472">Membrane</keyword>
<dbReference type="OrthoDB" id="8512570at2759"/>
<reference evidence="2" key="1">
    <citation type="submission" date="2012-10" db="EMBL/GenBank/DDBJ databases">
        <title>Direct identification of alternative open reading frame translation products in human.</title>
        <authorList>
            <person name="Vanderperre B."/>
            <person name="Lucier J.-F."/>
            <person name="Motard J."/>
            <person name="Tremblay G."/>
            <person name="Vanderperre S."/>
            <person name="Wisztorski M."/>
            <person name="Salzet M."/>
            <person name="Boisvert F.-M."/>
            <person name="Roucou X."/>
        </authorList>
    </citation>
    <scope>NUCLEOTIDE SEQUENCE</scope>
</reference>
<keyword evidence="1" id="KW-0812">Transmembrane</keyword>
<protein>
    <submittedName>
        <fullName evidence="2">Alternative protein RAG2</fullName>
    </submittedName>
</protein>
<feature type="transmembrane region" description="Helical" evidence="1">
    <location>
        <begin position="62"/>
        <end position="82"/>
    </location>
</feature>
<gene>
    <name evidence="2" type="primary">RAG2</name>
</gene>
<organism evidence="2">
    <name type="scientific">Homo sapiens</name>
    <name type="common">Human</name>
    <dbReference type="NCBI Taxonomy" id="9606"/>
    <lineage>
        <taxon>Eukaryota</taxon>
        <taxon>Metazoa</taxon>
        <taxon>Chordata</taxon>
        <taxon>Craniata</taxon>
        <taxon>Vertebrata</taxon>
        <taxon>Euteleostomi</taxon>
        <taxon>Mammalia</taxon>
        <taxon>Eutheria</taxon>
        <taxon>Euarchontoglires</taxon>
        <taxon>Primates</taxon>
        <taxon>Haplorrhini</taxon>
        <taxon>Catarrhini</taxon>
        <taxon>Hominidae</taxon>
        <taxon>Homo</taxon>
    </lineage>
</organism>
<dbReference type="EMBL" id="HF548088">
    <property type="protein sequence ID" value="CCO13799.1"/>
    <property type="molecule type" value="Genomic_DNA"/>
</dbReference>